<evidence type="ECO:0000313" key="3">
    <source>
        <dbReference type="EMBL" id="PNS43396.1"/>
    </source>
</evidence>
<feature type="region of interest" description="Disordered" evidence="1">
    <location>
        <begin position="670"/>
        <end position="700"/>
    </location>
</feature>
<name>A0A2K1SV64_GARVA</name>
<feature type="transmembrane region" description="Helical" evidence="2">
    <location>
        <begin position="722"/>
        <end position="744"/>
    </location>
</feature>
<keyword evidence="3" id="KW-0418">Kinase</keyword>
<dbReference type="GO" id="GO:0016301">
    <property type="term" value="F:kinase activity"/>
    <property type="evidence" value="ECO:0007669"/>
    <property type="project" value="UniProtKB-KW"/>
</dbReference>
<keyword evidence="3" id="KW-0808">Transferase</keyword>
<reference evidence="3 4" key="1">
    <citation type="submission" date="2016-10" db="EMBL/GenBank/DDBJ databases">
        <authorList>
            <person name="Varghese N."/>
        </authorList>
    </citation>
    <scope>NUCLEOTIDE SEQUENCE [LARGE SCALE GENOMIC DNA]</scope>
    <source>
        <strain evidence="3 4">KA00225</strain>
    </source>
</reference>
<dbReference type="OrthoDB" id="3232399at2"/>
<dbReference type="EMBL" id="MNLH01000002">
    <property type="protein sequence ID" value="PNS43396.1"/>
    <property type="molecule type" value="Genomic_DNA"/>
</dbReference>
<dbReference type="RefSeq" id="WP_103084398.1">
    <property type="nucleotide sequence ID" value="NZ_MNLH01000002.1"/>
</dbReference>
<dbReference type="AlphaFoldDB" id="A0A2K1SV64"/>
<feature type="compositionally biased region" description="Low complexity" evidence="1">
    <location>
        <begin position="370"/>
        <end position="383"/>
    </location>
</feature>
<keyword evidence="2" id="KW-0812">Transmembrane</keyword>
<comment type="caution">
    <text evidence="3">The sequence shown here is derived from an EMBL/GenBank/DDBJ whole genome shotgun (WGS) entry which is preliminary data.</text>
</comment>
<evidence type="ECO:0000313" key="4">
    <source>
        <dbReference type="Proteomes" id="UP000236146"/>
    </source>
</evidence>
<feature type="region of interest" description="Disordered" evidence="1">
    <location>
        <begin position="529"/>
        <end position="597"/>
    </location>
</feature>
<evidence type="ECO:0000256" key="1">
    <source>
        <dbReference type="SAM" id="MobiDB-lite"/>
    </source>
</evidence>
<feature type="region of interest" description="Disordered" evidence="1">
    <location>
        <begin position="173"/>
        <end position="193"/>
    </location>
</feature>
<accession>A0A2K1SV64</accession>
<sequence>MKPCLGDVVLNRYALISPLRNDEELQVWQTSDNILARDCQLFIVRDSRFLPEINTISSTLALARSSKFTQVLQLQHIDDVAIIITALDSGLSISDYLSDNFKQKKKVQLNPLSYEAIRTIVSETASIVSKMIANGITHHAISTDTVRLTARGIELADTPVSPMIKDVTLLQNKSDSADDNKSNSAENIQTPSPEFYEQVATRQLAALLYALLTRTKSQNLQDFSMSRLPENIPSEFRMICKRGLAKVNNQNNSQADSKVIPMASIAELSALLGTYTQLRNLSAQDILLPRLEGEASINSVKLKPSDEKTILPFPEGLSQNEDELDSALEQAENSGLLNENFAIESIGSYENAKDIPSMLVNSNDSDNKSDSSSSKGNAGKSSSKKGFLGVSIANGVNSTASSATSAKASEIESAASASNAASSIHSAAVSAAGTGLRKAGKTIGTLFRRNSHKKSEKSSDNFETQNSYEVGVDTTSTGSFDVDFHDIAAAEMASILAPTELDADDSLFPLSEQRTQIIKEDYRKLAKKSSETVDNESSDSNAGNSYNVENPINKNSNNGVDENNSNDSNYSNDASASSDSGNSGNSGNSTEGNENTDLDHISTVASNVFDFSDLLTENARHTEPLSRVNALIGEETELTGRVPVVDNQSHFIAPGEESARALREESLEDTDTDLHTVSSFSSLPPSFEPREHTASLNKQNQLRKNANDIADAKIFGGLSTKVIAIGAMVIILVAGSFLALHGLLNHGDSSSSFIDANPWDSKNINSVPFGSRGILPEEKAKGRKVPEGRKYAKAVPAPAIPVNKTAYEVDIRQFLNRPSNMDGYGYYMHLTQPQLAYKFVISIRSSGGRGYLFANTKDDPNSGDKLAEFTFDESGKTEVKFTHPVKAQDFLLWVPRESMPNNSLYINYAKIY</sequence>
<keyword evidence="2" id="KW-0472">Membrane</keyword>
<proteinExistence type="predicted"/>
<feature type="compositionally biased region" description="Polar residues" evidence="1">
    <location>
        <begin position="538"/>
        <end position="552"/>
    </location>
</feature>
<organism evidence="3 4">
    <name type="scientific">Gardnerella vaginalis</name>
    <dbReference type="NCBI Taxonomy" id="2702"/>
    <lineage>
        <taxon>Bacteria</taxon>
        <taxon>Bacillati</taxon>
        <taxon>Actinomycetota</taxon>
        <taxon>Actinomycetes</taxon>
        <taxon>Bifidobacteriales</taxon>
        <taxon>Bifidobacteriaceae</taxon>
        <taxon>Gardnerella</taxon>
    </lineage>
</organism>
<feature type="region of interest" description="Disordered" evidence="1">
    <location>
        <begin position="357"/>
        <end position="383"/>
    </location>
</feature>
<evidence type="ECO:0000256" key="2">
    <source>
        <dbReference type="SAM" id="Phobius"/>
    </source>
</evidence>
<keyword evidence="2" id="KW-1133">Transmembrane helix</keyword>
<protein>
    <submittedName>
        <fullName evidence="3">Kinase</fullName>
    </submittedName>
</protein>
<feature type="compositionally biased region" description="Low complexity" evidence="1">
    <location>
        <begin position="553"/>
        <end position="595"/>
    </location>
</feature>
<dbReference type="Proteomes" id="UP000236146">
    <property type="component" value="Unassembled WGS sequence"/>
</dbReference>
<gene>
    <name evidence="3" type="ORF">BFS05_02075</name>
</gene>